<evidence type="ECO:0000256" key="11">
    <source>
        <dbReference type="ARBA" id="ARBA00022839"/>
    </source>
</evidence>
<evidence type="ECO:0000256" key="7">
    <source>
        <dbReference type="ARBA" id="ARBA00022705"/>
    </source>
</evidence>
<dbReference type="InterPro" id="IPR006309">
    <property type="entry name" value="DnaQ_proteo"/>
</dbReference>
<dbReference type="RefSeq" id="WP_215819769.1">
    <property type="nucleotide sequence ID" value="NZ_JAGSOY010000022.1"/>
</dbReference>
<keyword evidence="19" id="KW-1185">Reference proteome</keyword>
<evidence type="ECO:0000256" key="6">
    <source>
        <dbReference type="ARBA" id="ARBA00022695"/>
    </source>
</evidence>
<keyword evidence="10 16" id="KW-0378">Hydrolase</keyword>
<evidence type="ECO:0000256" key="14">
    <source>
        <dbReference type="ARBA" id="ARBA00023211"/>
    </source>
</evidence>
<evidence type="ECO:0000256" key="1">
    <source>
        <dbReference type="ARBA" id="ARBA00001936"/>
    </source>
</evidence>
<comment type="catalytic activity">
    <reaction evidence="15 16">
        <text>DNA(n) + a 2'-deoxyribonucleoside 5'-triphosphate = DNA(n+1) + diphosphate</text>
        <dbReference type="Rhea" id="RHEA:22508"/>
        <dbReference type="Rhea" id="RHEA-COMP:17339"/>
        <dbReference type="Rhea" id="RHEA-COMP:17340"/>
        <dbReference type="ChEBI" id="CHEBI:33019"/>
        <dbReference type="ChEBI" id="CHEBI:61560"/>
        <dbReference type="ChEBI" id="CHEBI:173112"/>
        <dbReference type="EC" id="2.7.7.7"/>
    </reaction>
</comment>
<proteinExistence type="predicted"/>
<dbReference type="Pfam" id="PF00929">
    <property type="entry name" value="RNase_T"/>
    <property type="match status" value="1"/>
</dbReference>
<evidence type="ECO:0000256" key="8">
    <source>
        <dbReference type="ARBA" id="ARBA00022722"/>
    </source>
</evidence>
<protein>
    <recommendedName>
        <fullName evidence="4 16">DNA polymerase III subunit epsilon</fullName>
        <ecNumber evidence="3 16">2.7.7.7</ecNumber>
    </recommendedName>
</protein>
<comment type="function">
    <text evidence="16">DNA polymerase III is a complex, multichain enzyme responsible for most of the replicative synthesis in bacteria. The epsilon subunit contain the editing function and is a proofreading 3'-5' exonuclease.</text>
</comment>
<dbReference type="Gene3D" id="3.30.420.10">
    <property type="entry name" value="Ribonuclease H-like superfamily/Ribonuclease H"/>
    <property type="match status" value="1"/>
</dbReference>
<comment type="cofactor">
    <cofactor evidence="2 16">
        <name>Mg(2+)</name>
        <dbReference type="ChEBI" id="CHEBI:18420"/>
    </cofactor>
</comment>
<keyword evidence="11 16" id="KW-0269">Exonuclease</keyword>
<dbReference type="PANTHER" id="PTHR30231">
    <property type="entry name" value="DNA POLYMERASE III SUBUNIT EPSILON"/>
    <property type="match status" value="1"/>
</dbReference>
<evidence type="ECO:0000256" key="3">
    <source>
        <dbReference type="ARBA" id="ARBA00012417"/>
    </source>
</evidence>
<keyword evidence="9 16" id="KW-0479">Metal-binding</keyword>
<comment type="subunit">
    <text evidence="16">DNA polymerase III contains a core (composed of alpha, epsilon and theta chains) that associates with a tau subunit. This core dimerizes to form the POLIII' complex. PolIII' associates with the gamma complex (composed of gamma, delta, delta', psi and chi chains) and with the beta chain to form the complete DNA polymerase III complex.</text>
</comment>
<dbReference type="InterPro" id="IPR006054">
    <property type="entry name" value="DnaQ"/>
</dbReference>
<evidence type="ECO:0000256" key="12">
    <source>
        <dbReference type="ARBA" id="ARBA00022842"/>
    </source>
</evidence>
<keyword evidence="5 16" id="KW-0808">Transferase</keyword>
<keyword evidence="8 16" id="KW-0540">Nuclease</keyword>
<dbReference type="InterPro" id="IPR013520">
    <property type="entry name" value="Ribonucl_H"/>
</dbReference>
<evidence type="ECO:0000256" key="2">
    <source>
        <dbReference type="ARBA" id="ARBA00001946"/>
    </source>
</evidence>
<evidence type="ECO:0000256" key="15">
    <source>
        <dbReference type="ARBA" id="ARBA00049244"/>
    </source>
</evidence>
<evidence type="ECO:0000313" key="19">
    <source>
        <dbReference type="Proteomes" id="UP000690515"/>
    </source>
</evidence>
<dbReference type="PANTHER" id="PTHR30231:SF41">
    <property type="entry name" value="DNA POLYMERASE III SUBUNIT EPSILON"/>
    <property type="match status" value="1"/>
</dbReference>
<keyword evidence="6 16" id="KW-0548">Nucleotidyltransferase</keyword>
<evidence type="ECO:0000259" key="17">
    <source>
        <dbReference type="SMART" id="SM00479"/>
    </source>
</evidence>
<feature type="domain" description="Exonuclease" evidence="17">
    <location>
        <begin position="2"/>
        <end position="175"/>
    </location>
</feature>
<keyword evidence="13 16" id="KW-0239">DNA-directed DNA polymerase</keyword>
<dbReference type="SUPFAM" id="SSF53098">
    <property type="entry name" value="Ribonuclease H-like"/>
    <property type="match status" value="1"/>
</dbReference>
<evidence type="ECO:0000256" key="5">
    <source>
        <dbReference type="ARBA" id="ARBA00022679"/>
    </source>
</evidence>
<dbReference type="NCBIfam" id="TIGR01406">
    <property type="entry name" value="dnaQ_proteo"/>
    <property type="match status" value="1"/>
</dbReference>
<dbReference type="NCBIfam" id="NF004316">
    <property type="entry name" value="PRK05711.1"/>
    <property type="match status" value="1"/>
</dbReference>
<name>A0ABS5ZF59_9GAMM</name>
<evidence type="ECO:0000256" key="4">
    <source>
        <dbReference type="ARBA" id="ARBA00020352"/>
    </source>
</evidence>
<dbReference type="NCBIfam" id="TIGR00573">
    <property type="entry name" value="dnaq"/>
    <property type="match status" value="1"/>
</dbReference>
<dbReference type="InterPro" id="IPR036397">
    <property type="entry name" value="RNaseH_sf"/>
</dbReference>
<dbReference type="CDD" id="cd06131">
    <property type="entry name" value="DNA_pol_III_epsilon_Ecoli_like"/>
    <property type="match status" value="1"/>
</dbReference>
<keyword evidence="7 16" id="KW-0235">DNA replication</keyword>
<reference evidence="18 19" key="1">
    <citation type="submission" date="2021-04" db="EMBL/GenBank/DDBJ databases">
        <authorList>
            <person name="Pira H."/>
            <person name="Risdian C."/>
            <person name="Wink J."/>
        </authorList>
    </citation>
    <scope>NUCLEOTIDE SEQUENCE [LARGE SCALE GENOMIC DNA]</scope>
    <source>
        <strain evidence="18 19">WH53</strain>
    </source>
</reference>
<keyword evidence="14 16" id="KW-0464">Manganese</keyword>
<keyword evidence="12 16" id="KW-0460">Magnesium</keyword>
<evidence type="ECO:0000256" key="10">
    <source>
        <dbReference type="ARBA" id="ARBA00022801"/>
    </source>
</evidence>
<dbReference type="EC" id="2.7.7.7" evidence="3 16"/>
<comment type="cofactor">
    <cofactor evidence="1 16">
        <name>Mn(2+)</name>
        <dbReference type="ChEBI" id="CHEBI:29035"/>
    </cofactor>
</comment>
<evidence type="ECO:0000313" key="18">
    <source>
        <dbReference type="EMBL" id="MBU2711612.1"/>
    </source>
</evidence>
<evidence type="ECO:0000256" key="16">
    <source>
        <dbReference type="RuleBase" id="RU364087"/>
    </source>
</evidence>
<accession>A0ABS5ZF59</accession>
<dbReference type="EMBL" id="JAGSOY010000022">
    <property type="protein sequence ID" value="MBU2711612.1"/>
    <property type="molecule type" value="Genomic_DNA"/>
</dbReference>
<dbReference type="Proteomes" id="UP000690515">
    <property type="component" value="Unassembled WGS sequence"/>
</dbReference>
<evidence type="ECO:0000256" key="9">
    <source>
        <dbReference type="ARBA" id="ARBA00022723"/>
    </source>
</evidence>
<gene>
    <name evidence="16 18" type="primary">dnaQ</name>
    <name evidence="18" type="ORF">KCG35_11130</name>
</gene>
<dbReference type="SMART" id="SM00479">
    <property type="entry name" value="EXOIII"/>
    <property type="match status" value="1"/>
</dbReference>
<organism evidence="18 19">
    <name type="scientific">Zooshikella harenae</name>
    <dbReference type="NCBI Taxonomy" id="2827238"/>
    <lineage>
        <taxon>Bacteria</taxon>
        <taxon>Pseudomonadati</taxon>
        <taxon>Pseudomonadota</taxon>
        <taxon>Gammaproteobacteria</taxon>
        <taxon>Oceanospirillales</taxon>
        <taxon>Zooshikellaceae</taxon>
        <taxon>Zooshikella</taxon>
    </lineage>
</organism>
<dbReference type="GO" id="GO:0003887">
    <property type="term" value="F:DNA-directed DNA polymerase activity"/>
    <property type="evidence" value="ECO:0007669"/>
    <property type="project" value="UniProtKB-EC"/>
</dbReference>
<comment type="caution">
    <text evidence="18">The sequence shown here is derived from an EMBL/GenBank/DDBJ whole genome shotgun (WGS) entry which is preliminary data.</text>
</comment>
<dbReference type="InterPro" id="IPR012337">
    <property type="entry name" value="RNaseH-like_sf"/>
</dbReference>
<evidence type="ECO:0000256" key="13">
    <source>
        <dbReference type="ARBA" id="ARBA00022932"/>
    </source>
</evidence>
<sequence>MRIVVLDTETTGLEPSQGHRIIEIGCVELENRRYTGRSFHCYIQPDREVDEGAVQVHGITSEFLQDKPRFQEIVEEFVSFVKGAELVIHNAPFDVGFINHEFKLLTTPLPGVDTICQITDSLVMARKKHPGQKNSLDALCKRYGVDNSARTYHGALLDAEILADVYLAMTGGQTMLSLSSTDNDDGEGASRIHRVSCDRPPLPIIMASAEEIDAHQAKLQQMADSGACLWHELEGTEGQS</sequence>